<feature type="domain" description="OmpA-like" evidence="4">
    <location>
        <begin position="107"/>
        <end position="224"/>
    </location>
</feature>
<gene>
    <name evidence="5" type="ORF">FLL45_02620</name>
</gene>
<dbReference type="InterPro" id="IPR036737">
    <property type="entry name" value="OmpA-like_sf"/>
</dbReference>
<dbReference type="Gene3D" id="3.30.1330.60">
    <property type="entry name" value="OmpA-like domain"/>
    <property type="match status" value="1"/>
</dbReference>
<keyword evidence="1" id="KW-0472">Membrane</keyword>
<dbReference type="InterPro" id="IPR050330">
    <property type="entry name" value="Bact_OuterMem_StrucFunc"/>
</dbReference>
<sequence length="231" mass="24489">MKKAIVISALVATSIFSINQAKAEASKEENIGFASGAAAGAAIGGPAGFIIGGAIGALFGNQVEKANQLDEVSAELASSELRERQLKRELTMIQEDLAVETAQASSAQWVTEGLTLNLMFTTNSAALSDADLASIERISTVMTQFPELSLRLDGYTDPRGTKKDNMTLSQKRVDSVIAAFEKQGVPSHRLIGIAHGEVLGFTNNESPDVFAMARKVSVNFVTRGSQQVAQN</sequence>
<keyword evidence="6" id="KW-1185">Reference proteome</keyword>
<feature type="chain" id="PRO_5021773812" evidence="3">
    <location>
        <begin position="24"/>
        <end position="231"/>
    </location>
</feature>
<name>A0A545TI38_9GAMM</name>
<dbReference type="GO" id="GO:0016020">
    <property type="term" value="C:membrane"/>
    <property type="evidence" value="ECO:0007669"/>
    <property type="project" value="UniProtKB-UniRule"/>
</dbReference>
<feature type="coiled-coil region" evidence="2">
    <location>
        <begin position="69"/>
        <end position="96"/>
    </location>
</feature>
<protein>
    <submittedName>
        <fullName evidence="5">OmpA family protein</fullName>
    </submittedName>
</protein>
<evidence type="ECO:0000256" key="2">
    <source>
        <dbReference type="SAM" id="Coils"/>
    </source>
</evidence>
<dbReference type="AlphaFoldDB" id="A0A545TI38"/>
<accession>A0A545TI38</accession>
<proteinExistence type="predicted"/>
<organism evidence="5 6">
    <name type="scientific">Aliikangiella marina</name>
    <dbReference type="NCBI Taxonomy" id="1712262"/>
    <lineage>
        <taxon>Bacteria</taxon>
        <taxon>Pseudomonadati</taxon>
        <taxon>Pseudomonadota</taxon>
        <taxon>Gammaproteobacteria</taxon>
        <taxon>Oceanospirillales</taxon>
        <taxon>Pleioneaceae</taxon>
        <taxon>Aliikangiella</taxon>
    </lineage>
</organism>
<dbReference type="Proteomes" id="UP000317839">
    <property type="component" value="Unassembled WGS sequence"/>
</dbReference>
<evidence type="ECO:0000256" key="3">
    <source>
        <dbReference type="SAM" id="SignalP"/>
    </source>
</evidence>
<dbReference type="EMBL" id="VIKR01000001">
    <property type="protein sequence ID" value="TQV76868.1"/>
    <property type="molecule type" value="Genomic_DNA"/>
</dbReference>
<dbReference type="Pfam" id="PF00691">
    <property type="entry name" value="OmpA"/>
    <property type="match status" value="1"/>
</dbReference>
<dbReference type="PANTHER" id="PTHR30329:SF21">
    <property type="entry name" value="LIPOPROTEIN YIAD-RELATED"/>
    <property type="match status" value="1"/>
</dbReference>
<dbReference type="PANTHER" id="PTHR30329">
    <property type="entry name" value="STATOR ELEMENT OF FLAGELLAR MOTOR COMPLEX"/>
    <property type="match status" value="1"/>
</dbReference>
<evidence type="ECO:0000259" key="4">
    <source>
        <dbReference type="PROSITE" id="PS51123"/>
    </source>
</evidence>
<comment type="caution">
    <text evidence="5">The sequence shown here is derived from an EMBL/GenBank/DDBJ whole genome shotgun (WGS) entry which is preliminary data.</text>
</comment>
<dbReference type="OrthoDB" id="9782229at2"/>
<keyword evidence="2" id="KW-0175">Coiled coil</keyword>
<dbReference type="PROSITE" id="PS51123">
    <property type="entry name" value="OMPA_2"/>
    <property type="match status" value="1"/>
</dbReference>
<feature type="signal peptide" evidence="3">
    <location>
        <begin position="1"/>
        <end position="23"/>
    </location>
</feature>
<dbReference type="RefSeq" id="WP_142888228.1">
    <property type="nucleotide sequence ID" value="NZ_VIKR01000001.1"/>
</dbReference>
<dbReference type="CDD" id="cd07185">
    <property type="entry name" value="OmpA_C-like"/>
    <property type="match status" value="1"/>
</dbReference>
<evidence type="ECO:0000313" key="5">
    <source>
        <dbReference type="EMBL" id="TQV76868.1"/>
    </source>
</evidence>
<evidence type="ECO:0000256" key="1">
    <source>
        <dbReference type="PROSITE-ProRule" id="PRU00473"/>
    </source>
</evidence>
<dbReference type="SUPFAM" id="SSF103088">
    <property type="entry name" value="OmpA-like"/>
    <property type="match status" value="1"/>
</dbReference>
<dbReference type="InterPro" id="IPR006665">
    <property type="entry name" value="OmpA-like"/>
</dbReference>
<evidence type="ECO:0000313" key="6">
    <source>
        <dbReference type="Proteomes" id="UP000317839"/>
    </source>
</evidence>
<reference evidence="5 6" key="1">
    <citation type="submission" date="2019-06" db="EMBL/GenBank/DDBJ databases">
        <title>Draft genome of Aliikangiella marina GYP-15.</title>
        <authorList>
            <person name="Wang G."/>
        </authorList>
    </citation>
    <scope>NUCLEOTIDE SEQUENCE [LARGE SCALE GENOMIC DNA]</scope>
    <source>
        <strain evidence="5 6">GYP-15</strain>
    </source>
</reference>
<keyword evidence="3" id="KW-0732">Signal</keyword>